<gene>
    <name evidence="1" type="ORF">SBU_000313</name>
</gene>
<dbReference type="STRING" id="1839936.SBU_000313"/>
<comment type="caution">
    <text evidence="1">The sequence shown here is derived from an EMBL/GenBank/DDBJ whole genome shotgun (WGS) entry which is preliminary data.</text>
</comment>
<dbReference type="AlphaFoldDB" id="A0A1F2P6T3"/>
<dbReference type="EMBL" id="LYOR01000001">
    <property type="protein sequence ID" value="OFV67020.1"/>
    <property type="molecule type" value="Genomic_DNA"/>
</dbReference>
<name>A0A1F2P6T3_9EURY</name>
<proteinExistence type="predicted"/>
<keyword evidence="2" id="KW-1185">Reference proteome</keyword>
<evidence type="ECO:0000313" key="1">
    <source>
        <dbReference type="EMBL" id="OFV67020.1"/>
    </source>
</evidence>
<dbReference type="Proteomes" id="UP000185779">
    <property type="component" value="Unassembled WGS sequence"/>
</dbReference>
<accession>A0A1F2P6T3</accession>
<organism evidence="1 2">
    <name type="scientific">Candidatus Syntropharchaeum butanivorans</name>
    <dbReference type="NCBI Taxonomy" id="1839936"/>
    <lineage>
        <taxon>Archaea</taxon>
        <taxon>Methanobacteriati</taxon>
        <taxon>Methanobacteriota</taxon>
        <taxon>Stenosarchaea group</taxon>
        <taxon>Methanomicrobia</taxon>
        <taxon>Methanosarcinales</taxon>
        <taxon>ANME-2 cluster</taxon>
        <taxon>Candidatus Syntropharchaeum</taxon>
    </lineage>
</organism>
<sequence length="197" mass="22634">MSMVYYGEVAPTDYENQPGHFLPTPPLPDGWWKDVDWIQVKDHEPTSYELLFDFYVNMIVPNPKCTIVSSRFPPRSILIETWHPERGLEYNRFMISPGGIRKGEPEPGSGVEVDSIFRIDYYDLVKILLGEKRPTDPICDSGKINEIYGGPVLRGNMTAMIDFKDIIMLAHGKRWKTECDDDLGKEVRAMMWPDGHP</sequence>
<protein>
    <submittedName>
        <fullName evidence="1">Uncharacterized protein</fullName>
    </submittedName>
</protein>
<reference evidence="1" key="1">
    <citation type="submission" date="2016-05" db="EMBL/GenBank/DDBJ databases">
        <title>Microbial consortia oxidize butane by reversing methanogenesis.</title>
        <authorList>
            <person name="Laso-Perez R."/>
            <person name="Richter M."/>
            <person name="Wegener G."/>
            <person name="Musat F."/>
        </authorList>
    </citation>
    <scope>NUCLEOTIDE SEQUENCE [LARGE SCALE GENOMIC DNA]</scope>
    <source>
        <strain evidence="1">BOX1</strain>
    </source>
</reference>
<evidence type="ECO:0000313" key="2">
    <source>
        <dbReference type="Proteomes" id="UP000185779"/>
    </source>
</evidence>